<dbReference type="SUPFAM" id="SSF53649">
    <property type="entry name" value="Alkaline phosphatase-like"/>
    <property type="match status" value="1"/>
</dbReference>
<reference evidence="1" key="1">
    <citation type="submission" date="2021-05" db="EMBL/GenBank/DDBJ databases">
        <authorList>
            <person name="Pietrasiak N."/>
            <person name="Ward R."/>
            <person name="Stajich J.E."/>
            <person name="Kurbessoian T."/>
        </authorList>
    </citation>
    <scope>NUCLEOTIDE SEQUENCE</scope>
    <source>
        <strain evidence="1">GSE-NOS-MK-12-04C</strain>
    </source>
</reference>
<evidence type="ECO:0000313" key="2">
    <source>
        <dbReference type="Proteomes" id="UP000729701"/>
    </source>
</evidence>
<evidence type="ECO:0000313" key="1">
    <source>
        <dbReference type="EMBL" id="MBW4672228.1"/>
    </source>
</evidence>
<dbReference type="NCBIfam" id="NF033443">
    <property type="entry name" value="BREX_PglZ_6"/>
    <property type="match status" value="1"/>
</dbReference>
<dbReference type="InterPro" id="IPR017850">
    <property type="entry name" value="Alkaline_phosphatase_core_sf"/>
</dbReference>
<dbReference type="Proteomes" id="UP000729701">
    <property type="component" value="Unassembled WGS sequence"/>
</dbReference>
<comment type="caution">
    <text evidence="1">The sequence shown here is derived from an EMBL/GenBank/DDBJ whole genome shotgun (WGS) entry which is preliminary data.</text>
</comment>
<dbReference type="EMBL" id="JAHHGZ010000068">
    <property type="protein sequence ID" value="MBW4672228.1"/>
    <property type="molecule type" value="Genomic_DNA"/>
</dbReference>
<sequence>MTELGIITNVLEMEVKEKLRQHGIVVWLDKDAYYSAYVDTLIERHAKNDFFVPVIAFRGSYLEMLFALESYCNGLDKDRLLIHMPGHTEETIRKTPILELYHAGFRFRKALDTLIREAATGKISPDLIENYLSQGVTELAAAETWLQNNLSQPQDGHLLGYLGNFGLESLLEGLLDLDGIINTEKKLSVKINTGNDLAILAEHLYRYTGINQEFLNFYLNQETLSFISLGEAFTAWLMCVEYVHDLTHLPHLDALKPLLQISIPLRKTCEQLIKYLRQRHPETYAAKALITETHLEQEFLRISPEDLGQIDTFQREETAVLDAALQALLTNQFDKALQWSKSRIESDSFWLGRDRNRRQEWSLIQDAATLGCKIQTSDTIKIHSLREALEYYTQSGYQVDIAHRHFEQQRFKLLESTLPHFAQLLEVANQLRQKYRTWADNLAQDFTAICTAEGFLPEEDLQQRTLYEQVVHPLTQTNKKVAYFIIDAFRYEMATELLQEIENTTTVTLKARYAELPTITSVGMNAIAPVNQGGKLVLAGKDGFKGFKTGEYTVRTPEERVRAMRDKSTDNISKGRKGTGLLKLTDVCNYSTSKLKQSCNNVNLIVVHSKEIDDAGEANVGLATFETWLTQIKAAWNHLKNIGITEFVFTADHGFLLQDQTTQEKPYGSKRDPNRRYILATEPRIEAGMTAVSLNSLNYEGQEGYLLLRKDTAVFATGNPGATFVHGGNSLQERIIPVLVISQRSSGPSALVKYLIEAQPEREMLSYSRLKVRVKPAPVPQGVLSFARARTINLALRIPERTDVQITIKDAPGAEINNQQIEVPVESDWIEILFDLKGERDERVRVEVFHPDGIEDVEATIPLEYFNVSGLLKTEKNETPIPEPSTTTDWQDSFADEGIKRVFLHLQQHDSITEMELTQILGNARKVRRFSLEFEEYLKKVPFSVRIETNSNGKRYVREK</sequence>
<dbReference type="AlphaFoldDB" id="A0A951QUN1"/>
<proteinExistence type="predicted"/>
<protein>
    <submittedName>
        <fullName evidence="1">BREX-6 system phosphatase PglZ</fullName>
    </submittedName>
</protein>
<reference evidence="1" key="2">
    <citation type="journal article" date="2022" name="Microbiol. Resour. Announc.">
        <title>Metagenome Sequencing to Explore Phylogenomics of Terrestrial Cyanobacteria.</title>
        <authorList>
            <person name="Ward R.D."/>
            <person name="Stajich J.E."/>
            <person name="Johansen J.R."/>
            <person name="Huntemann M."/>
            <person name="Clum A."/>
            <person name="Foster B."/>
            <person name="Foster B."/>
            <person name="Roux S."/>
            <person name="Palaniappan K."/>
            <person name="Varghese N."/>
            <person name="Mukherjee S."/>
            <person name="Reddy T.B.K."/>
            <person name="Daum C."/>
            <person name="Copeland A."/>
            <person name="Chen I.A."/>
            <person name="Ivanova N.N."/>
            <person name="Kyrpides N.C."/>
            <person name="Shapiro N."/>
            <person name="Eloe-Fadrosh E.A."/>
            <person name="Pietrasiak N."/>
        </authorList>
    </citation>
    <scope>NUCLEOTIDE SEQUENCE</scope>
    <source>
        <strain evidence="1">GSE-NOS-MK-12-04C</strain>
    </source>
</reference>
<gene>
    <name evidence="1" type="primary">pglZ</name>
    <name evidence="1" type="ORF">KME60_33630</name>
</gene>
<name>A0A951QUN1_9CYAN</name>
<dbReference type="Pfam" id="PF08665">
    <property type="entry name" value="PglZ"/>
    <property type="match status" value="1"/>
</dbReference>
<accession>A0A951QUN1</accession>
<organism evidence="1 2">
    <name type="scientific">Cyanomargarita calcarea GSE-NOS-MK-12-04C</name>
    <dbReference type="NCBI Taxonomy" id="2839659"/>
    <lineage>
        <taxon>Bacteria</taxon>
        <taxon>Bacillati</taxon>
        <taxon>Cyanobacteriota</taxon>
        <taxon>Cyanophyceae</taxon>
        <taxon>Nostocales</taxon>
        <taxon>Cyanomargaritaceae</taxon>
        <taxon>Cyanomargarita</taxon>
    </lineage>
</organism>